<organism evidence="1 2">
    <name type="scientific">Parelaphostrongylus tenuis</name>
    <name type="common">Meningeal worm</name>
    <dbReference type="NCBI Taxonomy" id="148309"/>
    <lineage>
        <taxon>Eukaryota</taxon>
        <taxon>Metazoa</taxon>
        <taxon>Ecdysozoa</taxon>
        <taxon>Nematoda</taxon>
        <taxon>Chromadorea</taxon>
        <taxon>Rhabditida</taxon>
        <taxon>Rhabditina</taxon>
        <taxon>Rhabditomorpha</taxon>
        <taxon>Strongyloidea</taxon>
        <taxon>Metastrongylidae</taxon>
        <taxon>Parelaphostrongylus</taxon>
    </lineage>
</organism>
<dbReference type="Proteomes" id="UP001196413">
    <property type="component" value="Unassembled WGS sequence"/>
</dbReference>
<gene>
    <name evidence="1" type="ORF">KIN20_023753</name>
</gene>
<comment type="caution">
    <text evidence="1">The sequence shown here is derived from an EMBL/GenBank/DDBJ whole genome shotgun (WGS) entry which is preliminary data.</text>
</comment>
<evidence type="ECO:0000313" key="2">
    <source>
        <dbReference type="Proteomes" id="UP001196413"/>
    </source>
</evidence>
<evidence type="ECO:0000313" key="1">
    <source>
        <dbReference type="EMBL" id="KAJ1363809.1"/>
    </source>
</evidence>
<keyword evidence="2" id="KW-1185">Reference proteome</keyword>
<proteinExistence type="predicted"/>
<name>A0AAD5NCE0_PARTN</name>
<dbReference type="EMBL" id="JAHQIW010004803">
    <property type="protein sequence ID" value="KAJ1363809.1"/>
    <property type="molecule type" value="Genomic_DNA"/>
</dbReference>
<dbReference type="AlphaFoldDB" id="A0AAD5NCE0"/>
<protein>
    <submittedName>
        <fullName evidence="1">Uncharacterized protein</fullName>
    </submittedName>
</protein>
<reference evidence="1" key="1">
    <citation type="submission" date="2021-06" db="EMBL/GenBank/DDBJ databases">
        <title>Parelaphostrongylus tenuis whole genome reference sequence.</title>
        <authorList>
            <person name="Garwood T.J."/>
            <person name="Larsen P.A."/>
            <person name="Fountain-Jones N.M."/>
            <person name="Garbe J.R."/>
            <person name="Macchietto M.G."/>
            <person name="Kania S.A."/>
            <person name="Gerhold R.W."/>
            <person name="Richards J.E."/>
            <person name="Wolf T.M."/>
        </authorList>
    </citation>
    <scope>NUCLEOTIDE SEQUENCE</scope>
    <source>
        <strain evidence="1">MNPRO001-30</strain>
        <tissue evidence="1">Meninges</tissue>
    </source>
</reference>
<sequence>MPQDCTIADNTVKGICPKERTQTATYHKHHHGELVENVWNNVLYRAVRMLESGPFVTHYSSAVVSVGGN</sequence>
<accession>A0AAD5NCE0</accession>